<dbReference type="KEGG" id="kng:KNAG_0J00310"/>
<evidence type="ECO:0000256" key="11">
    <source>
        <dbReference type="SAM" id="Phobius"/>
    </source>
</evidence>
<evidence type="ECO:0000256" key="3">
    <source>
        <dbReference type="ARBA" id="ARBA00022670"/>
    </source>
</evidence>
<dbReference type="AlphaFoldDB" id="J7S9H5"/>
<dbReference type="Proteomes" id="UP000006310">
    <property type="component" value="Chromosome 10"/>
</dbReference>
<dbReference type="PANTHER" id="PTHR13046:SF0">
    <property type="entry name" value="CAAX PRENYL PROTEASE 2"/>
    <property type="match status" value="1"/>
</dbReference>
<dbReference type="GO" id="GO:0005789">
    <property type="term" value="C:endoplasmic reticulum membrane"/>
    <property type="evidence" value="ECO:0007669"/>
    <property type="project" value="UniProtKB-SubCell"/>
</dbReference>
<evidence type="ECO:0000256" key="7">
    <source>
        <dbReference type="ARBA" id="ARBA00022989"/>
    </source>
</evidence>
<evidence type="ECO:0000256" key="1">
    <source>
        <dbReference type="ARBA" id="ARBA00004477"/>
    </source>
</evidence>
<keyword evidence="3" id="KW-0645">Protease</keyword>
<protein>
    <recommendedName>
        <fullName evidence="10">intramembrane prenyl-peptidase Rce1</fullName>
        <ecNumber evidence="10">3.4.26.1</ecNumber>
    </recommendedName>
</protein>
<keyword evidence="6" id="KW-0256">Endoplasmic reticulum</keyword>
<proteinExistence type="inferred from homology"/>
<dbReference type="eggNOG" id="KOG4130">
    <property type="taxonomic scope" value="Eukaryota"/>
</dbReference>
<dbReference type="STRING" id="1071383.J7S9H5"/>
<dbReference type="RefSeq" id="XP_022466359.1">
    <property type="nucleotide sequence ID" value="XM_022610022.1"/>
</dbReference>
<keyword evidence="7 11" id="KW-1133">Transmembrane helix</keyword>
<comment type="subcellular location">
    <subcellularLocation>
        <location evidence="1">Endoplasmic reticulum membrane</location>
        <topology evidence="1">Multi-pass membrane protein</topology>
    </subcellularLocation>
</comment>
<keyword evidence="12" id="KW-0732">Signal</keyword>
<keyword evidence="15" id="KW-1185">Reference proteome</keyword>
<dbReference type="GO" id="GO:0007323">
    <property type="term" value="P:peptide pheromone maturation"/>
    <property type="evidence" value="ECO:0007669"/>
    <property type="project" value="EnsemblFungi"/>
</dbReference>
<dbReference type="EC" id="3.4.26.1" evidence="10"/>
<dbReference type="GeneID" id="34527869"/>
<evidence type="ECO:0000256" key="4">
    <source>
        <dbReference type="ARBA" id="ARBA00022692"/>
    </source>
</evidence>
<feature type="chain" id="PRO_5003796641" description="intramembrane prenyl-peptidase Rce1" evidence="12">
    <location>
        <begin position="18"/>
        <end position="317"/>
    </location>
</feature>
<evidence type="ECO:0000256" key="5">
    <source>
        <dbReference type="ARBA" id="ARBA00022801"/>
    </source>
</evidence>
<comment type="catalytic activity">
    <reaction evidence="9">
        <text>Hydrolyzes the peptide bond -P2-(S-farnesyl or geranylgeranyl)C-P1'-P2'-P3'-COOH where P1' and P2' are amino acids with aliphatic sidechains and P3' is any C-terminal residue.</text>
        <dbReference type="EC" id="3.4.26.1"/>
    </reaction>
</comment>
<keyword evidence="5" id="KW-0378">Hydrolase</keyword>
<dbReference type="OrthoDB" id="271604at2759"/>
<keyword evidence="4 11" id="KW-0812">Transmembrane</keyword>
<gene>
    <name evidence="14" type="primary">KNAG0J00310</name>
    <name evidence="14" type="ordered locus">KNAG_0J00310</name>
</gene>
<organism evidence="14 15">
    <name type="scientific">Huiozyma naganishii (strain ATCC MYA-139 / BCRC 22969 / CBS 8797 / KCTC 17520 / NBRC 10181 / NCYC 3082 / Yp74L-3)</name>
    <name type="common">Yeast</name>
    <name type="synonym">Kazachstania naganishii</name>
    <dbReference type="NCBI Taxonomy" id="1071383"/>
    <lineage>
        <taxon>Eukaryota</taxon>
        <taxon>Fungi</taxon>
        <taxon>Dikarya</taxon>
        <taxon>Ascomycota</taxon>
        <taxon>Saccharomycotina</taxon>
        <taxon>Saccharomycetes</taxon>
        <taxon>Saccharomycetales</taxon>
        <taxon>Saccharomycetaceae</taxon>
        <taxon>Huiozyma</taxon>
    </lineage>
</organism>
<evidence type="ECO:0000259" key="13">
    <source>
        <dbReference type="Pfam" id="PF02517"/>
    </source>
</evidence>
<dbReference type="GO" id="GO:0004222">
    <property type="term" value="F:metalloendopeptidase activity"/>
    <property type="evidence" value="ECO:0007669"/>
    <property type="project" value="EnsemblFungi"/>
</dbReference>
<evidence type="ECO:0000313" key="15">
    <source>
        <dbReference type="Proteomes" id="UP000006310"/>
    </source>
</evidence>
<reference evidence="15" key="2">
    <citation type="submission" date="2012-08" db="EMBL/GenBank/DDBJ databases">
        <title>Genome sequence of Kazachstania naganishii.</title>
        <authorList>
            <person name="Gordon J.L."/>
            <person name="Armisen D."/>
            <person name="Proux-Wera E."/>
            <person name="OhEigeartaigh S.S."/>
            <person name="Byrne K.P."/>
            <person name="Wolfe K.H."/>
        </authorList>
    </citation>
    <scope>NUCLEOTIDE SEQUENCE [LARGE SCALE GENOMIC DNA]</scope>
    <source>
        <strain evidence="15">ATCC MYA-139 / BCRC 22969 / CBS 8797 / CCRC 22969 / KCTC 17520 / NBRC 10181 / NCYC 3082</strain>
    </source>
</reference>
<sequence>MLRLCLLLYISVSYVLALYFAPEDVSDYKTKRDDPRVIKARMRQIVKVTILNVVVVPLVISLCSTSGVTFKGAFLDLGILPGHYIARGGQWDLASYVRDIWRCLVLVSLLYVGPLTDAVLCAALTGVPAKQICSDLWGQFNDVWGVRNYLFGPISEELVYTSMLLTTYISLQGPEADPLTLQRLLWQPSVYFGIAHLHHGYEMFASGTLTLWQIGVTVTFQMLYTTVFGALTNYVFLRTGGNLWACIVLHSFCNFMGFPQGSETTFQFTILTPARTKRGAALVSLWNTLYYILLLVGLLLFYFAAGGLVTNEHSLQV</sequence>
<evidence type="ECO:0000256" key="9">
    <source>
        <dbReference type="ARBA" id="ARBA00047280"/>
    </source>
</evidence>
<comment type="similarity">
    <text evidence="2">Belongs to the peptidase U48 family.</text>
</comment>
<evidence type="ECO:0000313" key="14">
    <source>
        <dbReference type="EMBL" id="CCK72114.1"/>
    </source>
</evidence>
<evidence type="ECO:0000256" key="12">
    <source>
        <dbReference type="SAM" id="SignalP"/>
    </source>
</evidence>
<name>J7S9H5_HUIN7</name>
<evidence type="ECO:0000256" key="10">
    <source>
        <dbReference type="ARBA" id="ARBA00049729"/>
    </source>
</evidence>
<dbReference type="HOGENOM" id="CLU_049909_1_0_1"/>
<dbReference type="OMA" id="HSFCNWC"/>
<dbReference type="InterPro" id="IPR039731">
    <property type="entry name" value="Rce1"/>
</dbReference>
<dbReference type="GO" id="GO:0071586">
    <property type="term" value="P:CAAX-box protein processing"/>
    <property type="evidence" value="ECO:0007669"/>
    <property type="project" value="EnsemblFungi"/>
</dbReference>
<feature type="signal peptide" evidence="12">
    <location>
        <begin position="1"/>
        <end position="17"/>
    </location>
</feature>
<evidence type="ECO:0000256" key="8">
    <source>
        <dbReference type="ARBA" id="ARBA00023136"/>
    </source>
</evidence>
<reference evidence="14 15" key="1">
    <citation type="journal article" date="2011" name="Proc. Natl. Acad. Sci. U.S.A.">
        <title>Evolutionary erosion of yeast sex chromosomes by mating-type switching accidents.</title>
        <authorList>
            <person name="Gordon J.L."/>
            <person name="Armisen D."/>
            <person name="Proux-Wera E."/>
            <person name="Oheigeartaigh S.S."/>
            <person name="Byrne K.P."/>
            <person name="Wolfe K.H."/>
        </authorList>
    </citation>
    <scope>NUCLEOTIDE SEQUENCE [LARGE SCALE GENOMIC DNA]</scope>
    <source>
        <strain evidence="15">ATCC MYA-139 / BCRC 22969 / CBS 8797 / CCRC 22969 / KCTC 17520 / NBRC 10181 / NCYC 3082</strain>
    </source>
</reference>
<keyword evidence="8 11" id="KW-0472">Membrane</keyword>
<dbReference type="Pfam" id="PF02517">
    <property type="entry name" value="Rce1-like"/>
    <property type="match status" value="1"/>
</dbReference>
<feature type="transmembrane region" description="Helical" evidence="11">
    <location>
        <begin position="289"/>
        <end position="309"/>
    </location>
</feature>
<evidence type="ECO:0000256" key="2">
    <source>
        <dbReference type="ARBA" id="ARBA00006897"/>
    </source>
</evidence>
<dbReference type="InterPro" id="IPR003675">
    <property type="entry name" value="Rce1/LyrA-like_dom"/>
</dbReference>
<dbReference type="EMBL" id="HE978323">
    <property type="protein sequence ID" value="CCK72114.1"/>
    <property type="molecule type" value="Genomic_DNA"/>
</dbReference>
<feature type="domain" description="CAAX prenyl protease 2/Lysostaphin resistance protein A-like" evidence="13">
    <location>
        <begin position="144"/>
        <end position="256"/>
    </location>
</feature>
<evidence type="ECO:0000256" key="6">
    <source>
        <dbReference type="ARBA" id="ARBA00022824"/>
    </source>
</evidence>
<accession>J7S9H5</accession>
<dbReference type="PANTHER" id="PTHR13046">
    <property type="entry name" value="PROTEASE U48 CAAX PRENYL PROTEASE RCE1"/>
    <property type="match status" value="1"/>
</dbReference>